<accession>A0A9Q3DZ11</accession>
<protein>
    <submittedName>
        <fullName evidence="2">Uncharacterized protein</fullName>
    </submittedName>
</protein>
<feature type="compositionally biased region" description="Acidic residues" evidence="1">
    <location>
        <begin position="40"/>
        <end position="57"/>
    </location>
</feature>
<organism evidence="2 3">
    <name type="scientific">Austropuccinia psidii MF-1</name>
    <dbReference type="NCBI Taxonomy" id="1389203"/>
    <lineage>
        <taxon>Eukaryota</taxon>
        <taxon>Fungi</taxon>
        <taxon>Dikarya</taxon>
        <taxon>Basidiomycota</taxon>
        <taxon>Pucciniomycotina</taxon>
        <taxon>Pucciniomycetes</taxon>
        <taxon>Pucciniales</taxon>
        <taxon>Sphaerophragmiaceae</taxon>
        <taxon>Austropuccinia</taxon>
    </lineage>
</organism>
<feature type="region of interest" description="Disordered" evidence="1">
    <location>
        <begin position="1"/>
        <end position="92"/>
    </location>
</feature>
<evidence type="ECO:0000256" key="1">
    <source>
        <dbReference type="SAM" id="MobiDB-lite"/>
    </source>
</evidence>
<proteinExistence type="predicted"/>
<comment type="caution">
    <text evidence="2">The sequence shown here is derived from an EMBL/GenBank/DDBJ whole genome shotgun (WGS) entry which is preliminary data.</text>
</comment>
<feature type="compositionally biased region" description="Polar residues" evidence="1">
    <location>
        <begin position="68"/>
        <end position="84"/>
    </location>
</feature>
<evidence type="ECO:0000313" key="2">
    <source>
        <dbReference type="EMBL" id="MBW0508307.1"/>
    </source>
</evidence>
<reference evidence="2" key="1">
    <citation type="submission" date="2021-03" db="EMBL/GenBank/DDBJ databases">
        <title>Draft genome sequence of rust myrtle Austropuccinia psidii MF-1, a brazilian biotype.</title>
        <authorList>
            <person name="Quecine M.C."/>
            <person name="Pachon D.M.R."/>
            <person name="Bonatelli M.L."/>
            <person name="Correr F.H."/>
            <person name="Franceschini L.M."/>
            <person name="Leite T.F."/>
            <person name="Margarido G.R.A."/>
            <person name="Almeida C.A."/>
            <person name="Ferrarezi J.A."/>
            <person name="Labate C.A."/>
        </authorList>
    </citation>
    <scope>NUCLEOTIDE SEQUENCE</scope>
    <source>
        <strain evidence="2">MF-1</strain>
    </source>
</reference>
<dbReference type="Proteomes" id="UP000765509">
    <property type="component" value="Unassembled WGS sequence"/>
</dbReference>
<name>A0A9Q3DZ11_9BASI</name>
<dbReference type="AlphaFoldDB" id="A0A9Q3DZ11"/>
<dbReference type="EMBL" id="AVOT02020250">
    <property type="protein sequence ID" value="MBW0508307.1"/>
    <property type="molecule type" value="Genomic_DNA"/>
</dbReference>
<sequence>MEGAAPSRKEGRGQRRSSSFSGVAGRFPGLSRANLKVPGEDDEEEEENSVEAEEPDGTEAAPAPVGASQGTGRPTLAQSDQPGSHQAEPSLLGFMHQMTQIMANSQAAYFCE</sequence>
<keyword evidence="3" id="KW-1185">Reference proteome</keyword>
<gene>
    <name evidence="2" type="ORF">O181_048022</name>
</gene>
<evidence type="ECO:0000313" key="3">
    <source>
        <dbReference type="Proteomes" id="UP000765509"/>
    </source>
</evidence>